<evidence type="ECO:0000256" key="7">
    <source>
        <dbReference type="ARBA" id="ARBA00032903"/>
    </source>
</evidence>
<evidence type="ECO:0000256" key="1">
    <source>
        <dbReference type="ARBA" id="ARBA00001353"/>
    </source>
</evidence>
<comment type="catalytic activity">
    <reaction evidence="1">
        <text>7,8-dihydroneopterin = 6-hydroxymethyl-7,8-dihydropterin + glycolaldehyde</text>
        <dbReference type="Rhea" id="RHEA:10540"/>
        <dbReference type="ChEBI" id="CHEBI:17001"/>
        <dbReference type="ChEBI" id="CHEBI:17071"/>
        <dbReference type="ChEBI" id="CHEBI:44841"/>
        <dbReference type="EC" id="4.1.2.25"/>
    </reaction>
</comment>
<evidence type="ECO:0000256" key="2">
    <source>
        <dbReference type="ARBA" id="ARBA00005013"/>
    </source>
</evidence>
<dbReference type="InterPro" id="IPR043133">
    <property type="entry name" value="GTP-CH-I_C/QueF"/>
</dbReference>
<dbReference type="GO" id="GO:0046656">
    <property type="term" value="P:folic acid biosynthetic process"/>
    <property type="evidence" value="ECO:0007669"/>
    <property type="project" value="UniProtKB-KW"/>
</dbReference>
<evidence type="ECO:0000313" key="9">
    <source>
        <dbReference type="EMBL" id="TNC50064.1"/>
    </source>
</evidence>
<dbReference type="PANTHER" id="PTHR42844">
    <property type="entry name" value="DIHYDRONEOPTERIN ALDOLASE 1-RELATED"/>
    <property type="match status" value="1"/>
</dbReference>
<keyword evidence="10" id="KW-1185">Reference proteome</keyword>
<gene>
    <name evidence="9" type="ORF">FHG66_08825</name>
</gene>
<dbReference type="InterPro" id="IPR006157">
    <property type="entry name" value="FolB_dom"/>
</dbReference>
<dbReference type="EC" id="4.1.2.25" evidence="4"/>
<evidence type="ECO:0000256" key="4">
    <source>
        <dbReference type="ARBA" id="ARBA00013043"/>
    </source>
</evidence>
<comment type="caution">
    <text evidence="9">The sequence shown here is derived from an EMBL/GenBank/DDBJ whole genome shotgun (WGS) entry which is preliminary data.</text>
</comment>
<evidence type="ECO:0000256" key="5">
    <source>
        <dbReference type="ARBA" id="ARBA00022909"/>
    </source>
</evidence>
<dbReference type="PANTHER" id="PTHR42844:SF1">
    <property type="entry name" value="DIHYDRONEOPTERIN ALDOLASE 1-RELATED"/>
    <property type="match status" value="1"/>
</dbReference>
<comment type="similarity">
    <text evidence="3">Belongs to the DHNA family.</text>
</comment>
<evidence type="ECO:0000313" key="10">
    <source>
        <dbReference type="Proteomes" id="UP000305887"/>
    </source>
</evidence>
<dbReference type="Proteomes" id="UP000305887">
    <property type="component" value="Unassembled WGS sequence"/>
</dbReference>
<dbReference type="EMBL" id="VDFU01000008">
    <property type="protein sequence ID" value="TNC50064.1"/>
    <property type="molecule type" value="Genomic_DNA"/>
</dbReference>
<dbReference type="SMART" id="SM00905">
    <property type="entry name" value="FolB"/>
    <property type="match status" value="1"/>
</dbReference>
<evidence type="ECO:0000259" key="8">
    <source>
        <dbReference type="SMART" id="SM00905"/>
    </source>
</evidence>
<dbReference type="OrthoDB" id="7678026at2"/>
<keyword evidence="6" id="KW-0456">Lyase</keyword>
<dbReference type="AlphaFoldDB" id="A0A5C4N181"/>
<comment type="pathway">
    <text evidence="2">Cofactor biosynthesis; tetrahydrofolate biosynthesis; 2-amino-4-hydroxy-6-hydroxymethyl-7,8-dihydropteridine diphosphate from 7,8-dihydroneopterin triphosphate: step 3/4.</text>
</comment>
<dbReference type="InterPro" id="IPR006156">
    <property type="entry name" value="Dihydroneopterin_aldolase"/>
</dbReference>
<reference evidence="9 10" key="1">
    <citation type="submission" date="2019-06" db="EMBL/GenBank/DDBJ databases">
        <title>YIM 131921 draft genome.</title>
        <authorList>
            <person name="Jiang L."/>
        </authorList>
    </citation>
    <scope>NUCLEOTIDE SEQUENCE [LARGE SCALE GENOMIC DNA]</scope>
    <source>
        <strain evidence="9 10">YIM 131921</strain>
    </source>
</reference>
<organism evidence="9 10">
    <name type="scientific">Rubellimicrobium rubrum</name>
    <dbReference type="NCBI Taxonomy" id="2585369"/>
    <lineage>
        <taxon>Bacteria</taxon>
        <taxon>Pseudomonadati</taxon>
        <taxon>Pseudomonadota</taxon>
        <taxon>Alphaproteobacteria</taxon>
        <taxon>Rhodobacterales</taxon>
        <taxon>Roseobacteraceae</taxon>
        <taxon>Rubellimicrobium</taxon>
    </lineage>
</organism>
<dbReference type="GO" id="GO:0004150">
    <property type="term" value="F:dihydroneopterin aldolase activity"/>
    <property type="evidence" value="ECO:0007669"/>
    <property type="project" value="UniProtKB-EC"/>
</dbReference>
<feature type="domain" description="Dihydroneopterin aldolase/epimerase" evidence="8">
    <location>
        <begin position="28"/>
        <end position="135"/>
    </location>
</feature>
<dbReference type="RefSeq" id="WP_139076387.1">
    <property type="nucleotide sequence ID" value="NZ_VDFU01000008.1"/>
</dbReference>
<sequence length="312" mass="34572">MPNDEIRQAFEHPLVRSEATAPGPRDRISLRDHVVEVEIGAFEVERGLRQRLRFDIVVEVAPLGDVGDDVDRILSYDRLAEAVATELDGERLALLETLAERVAARILHEPQAERVILRIQKLDRGPGDLGVEIVRARSDIRKDAETEALRPRVVLLGSDEAKSPGLGQMIDILVKGGAPLLLVAPPARAPRAARRAAQGRVNLLAADQGAWLLAARRPDLAVAATRTEVDWNLRRWTPTVWAPAKVSIDEGWLDADMLYRAIMFAWSLDAIEVVVIGPSLDGLTEAPLRVRRATMEEPLERDNSLDWGEMSE</sequence>
<dbReference type="SUPFAM" id="SSF55620">
    <property type="entry name" value="Tetrahydrobiopterin biosynthesis enzymes-like"/>
    <property type="match status" value="1"/>
</dbReference>
<dbReference type="GO" id="GO:0005737">
    <property type="term" value="C:cytoplasm"/>
    <property type="evidence" value="ECO:0007669"/>
    <property type="project" value="TreeGrafter"/>
</dbReference>
<accession>A0A5C4N181</accession>
<dbReference type="Gene3D" id="3.30.1130.10">
    <property type="match status" value="1"/>
</dbReference>
<name>A0A5C4N181_9RHOB</name>
<keyword evidence="5" id="KW-0289">Folate biosynthesis</keyword>
<proteinExistence type="inferred from homology"/>
<evidence type="ECO:0000256" key="6">
    <source>
        <dbReference type="ARBA" id="ARBA00023239"/>
    </source>
</evidence>
<dbReference type="Pfam" id="PF02152">
    <property type="entry name" value="FolB"/>
    <property type="match status" value="1"/>
</dbReference>
<evidence type="ECO:0000256" key="3">
    <source>
        <dbReference type="ARBA" id="ARBA00005708"/>
    </source>
</evidence>
<protein>
    <recommendedName>
        <fullName evidence="4">dihydroneopterin aldolase</fullName>
        <ecNumber evidence="4">4.1.2.25</ecNumber>
    </recommendedName>
    <alternativeName>
        <fullName evidence="7">7,8-dihydroneopterin aldolase</fullName>
    </alternativeName>
</protein>